<dbReference type="PANTHER" id="PTHR43304">
    <property type="entry name" value="PHYTOCHROME-LIKE PROTEIN CPH1"/>
    <property type="match status" value="1"/>
</dbReference>
<dbReference type="Proteomes" id="UP000245934">
    <property type="component" value="Unassembled WGS sequence"/>
</dbReference>
<dbReference type="PANTHER" id="PTHR43304:SF1">
    <property type="entry name" value="PAC DOMAIN-CONTAINING PROTEIN"/>
    <property type="match status" value="1"/>
</dbReference>
<dbReference type="Pfam" id="PF08447">
    <property type="entry name" value="PAS_3"/>
    <property type="match status" value="1"/>
</dbReference>
<comment type="caution">
    <text evidence="11">The sequence shown here is derived from an EMBL/GenBank/DDBJ whole genome shotgun (WGS) entry which is preliminary data.</text>
</comment>
<feature type="coiled-coil region" evidence="7">
    <location>
        <begin position="426"/>
        <end position="453"/>
    </location>
</feature>
<dbReference type="GO" id="GO:0006355">
    <property type="term" value="P:regulation of DNA-templated transcription"/>
    <property type="evidence" value="ECO:0007669"/>
    <property type="project" value="InterPro"/>
</dbReference>
<dbReference type="InterPro" id="IPR000014">
    <property type="entry name" value="PAS"/>
</dbReference>
<dbReference type="SMART" id="SM00091">
    <property type="entry name" value="PAS"/>
    <property type="match status" value="3"/>
</dbReference>
<feature type="domain" description="PAC" evidence="10">
    <location>
        <begin position="383"/>
        <end position="435"/>
    </location>
</feature>
<dbReference type="PROSITE" id="PS50112">
    <property type="entry name" value="PAS"/>
    <property type="match status" value="2"/>
</dbReference>
<dbReference type="AlphaFoldDB" id="A0A2V2NH52"/>
<evidence type="ECO:0000256" key="5">
    <source>
        <dbReference type="ARBA" id="ARBA00022777"/>
    </source>
</evidence>
<dbReference type="InterPro" id="IPR013767">
    <property type="entry name" value="PAS_fold"/>
</dbReference>
<evidence type="ECO:0000259" key="10">
    <source>
        <dbReference type="PROSITE" id="PS50113"/>
    </source>
</evidence>
<feature type="domain" description="Response regulatory" evidence="8">
    <location>
        <begin position="41"/>
        <end position="156"/>
    </location>
</feature>
<reference evidence="11 12" key="1">
    <citation type="submission" date="2018-05" db="EMBL/GenBank/DDBJ databases">
        <title>Draft genome of Methanospirillum stamsii Pt1.</title>
        <authorList>
            <person name="Dueholm M.S."/>
            <person name="Nielsen P.H."/>
            <person name="Bakmann L.F."/>
            <person name="Otzen D.E."/>
        </authorList>
    </citation>
    <scope>NUCLEOTIDE SEQUENCE [LARGE SCALE GENOMIC DNA]</scope>
    <source>
        <strain evidence="11 12">Pt1</strain>
    </source>
</reference>
<dbReference type="PROSITE" id="PS50113">
    <property type="entry name" value="PAC"/>
    <property type="match status" value="1"/>
</dbReference>
<dbReference type="InterPro" id="IPR035965">
    <property type="entry name" value="PAS-like_dom_sf"/>
</dbReference>
<organism evidence="11 12">
    <name type="scientific">Methanospirillum stamsii</name>
    <dbReference type="NCBI Taxonomy" id="1277351"/>
    <lineage>
        <taxon>Archaea</taxon>
        <taxon>Methanobacteriati</taxon>
        <taxon>Methanobacteriota</taxon>
        <taxon>Stenosarchaea group</taxon>
        <taxon>Methanomicrobia</taxon>
        <taxon>Methanomicrobiales</taxon>
        <taxon>Methanospirillaceae</taxon>
        <taxon>Methanospirillum</taxon>
    </lineage>
</organism>
<comment type="catalytic activity">
    <reaction evidence="1">
        <text>ATP + protein L-histidine = ADP + protein N-phospho-L-histidine.</text>
        <dbReference type="EC" id="2.7.13.3"/>
    </reaction>
</comment>
<keyword evidence="7" id="KW-0175">Coiled coil</keyword>
<dbReference type="EMBL" id="QGMZ01000016">
    <property type="protein sequence ID" value="PWR74663.1"/>
    <property type="molecule type" value="Genomic_DNA"/>
</dbReference>
<evidence type="ECO:0000259" key="8">
    <source>
        <dbReference type="PROSITE" id="PS50110"/>
    </source>
</evidence>
<dbReference type="SMART" id="SM00086">
    <property type="entry name" value="PAC"/>
    <property type="match status" value="1"/>
</dbReference>
<evidence type="ECO:0000256" key="7">
    <source>
        <dbReference type="SAM" id="Coils"/>
    </source>
</evidence>
<gene>
    <name evidence="11" type="ORF">DLD82_08785</name>
</gene>
<dbReference type="Gene3D" id="3.40.50.2300">
    <property type="match status" value="1"/>
</dbReference>
<keyword evidence="3 6" id="KW-0597">Phosphoprotein</keyword>
<dbReference type="CDD" id="cd00156">
    <property type="entry name" value="REC"/>
    <property type="match status" value="1"/>
</dbReference>
<dbReference type="InterPro" id="IPR011006">
    <property type="entry name" value="CheY-like_superfamily"/>
</dbReference>
<dbReference type="InterPro" id="IPR000700">
    <property type="entry name" value="PAS-assoc_C"/>
</dbReference>
<name>A0A2V2NH52_9EURY</name>
<keyword evidence="5" id="KW-0418">Kinase</keyword>
<feature type="domain" description="PAS" evidence="9">
    <location>
        <begin position="331"/>
        <end position="379"/>
    </location>
</feature>
<feature type="domain" description="PAS" evidence="9">
    <location>
        <begin position="172"/>
        <end position="217"/>
    </location>
</feature>
<protein>
    <recommendedName>
        <fullName evidence="2">histidine kinase</fullName>
        <ecNumber evidence="2">2.7.13.3</ecNumber>
    </recommendedName>
</protein>
<dbReference type="EC" id="2.7.13.3" evidence="2"/>
<dbReference type="Pfam" id="PF00989">
    <property type="entry name" value="PAS"/>
    <property type="match status" value="1"/>
</dbReference>
<evidence type="ECO:0000256" key="2">
    <source>
        <dbReference type="ARBA" id="ARBA00012438"/>
    </source>
</evidence>
<evidence type="ECO:0000313" key="11">
    <source>
        <dbReference type="EMBL" id="PWR74663.1"/>
    </source>
</evidence>
<dbReference type="InterPro" id="IPR052162">
    <property type="entry name" value="Sensor_kinase/Photoreceptor"/>
</dbReference>
<dbReference type="CDD" id="cd00130">
    <property type="entry name" value="PAS"/>
    <property type="match status" value="3"/>
</dbReference>
<feature type="modified residue" description="4-aspartylphosphate" evidence="6">
    <location>
        <position position="91"/>
    </location>
</feature>
<dbReference type="InterPro" id="IPR013655">
    <property type="entry name" value="PAS_fold_3"/>
</dbReference>
<dbReference type="SMART" id="SM00448">
    <property type="entry name" value="REC"/>
    <property type="match status" value="1"/>
</dbReference>
<evidence type="ECO:0000256" key="6">
    <source>
        <dbReference type="PROSITE-ProRule" id="PRU00169"/>
    </source>
</evidence>
<keyword evidence="4" id="KW-0808">Transferase</keyword>
<dbReference type="Gene3D" id="3.30.450.20">
    <property type="entry name" value="PAS domain"/>
    <property type="match status" value="3"/>
</dbReference>
<keyword evidence="12" id="KW-1185">Reference proteome</keyword>
<dbReference type="InterPro" id="IPR001610">
    <property type="entry name" value="PAC"/>
</dbReference>
<sequence>MSCEKNMQSRYKLPEVPSASFYFSKSRENGVIRSEDCLKKRILYIDDEDSLLEIGKLYLERSGNFFVTVCNDPMVAYDMINTNFFDAIVSDYEMPGMNGIELLILIRKYGHSVPFIIFTGKGREEVVIQALNEGADFYIQKGGDNNSQFAELIHKITVSIERNQALSAKMESEHRLSHIISAIPDATFAIDTNHRVIAWNRKMEGLTGISEYDMIGKGDFLYSLPFTNTAEPGIIDLIIHDFPDVEKTCVKFIRENLVITAEKYVLVNSGEKKVRICAAPLYSSQNFIIGAIATIQEISEGCACCNQLEMYKQIALLSPDWEYWENPSHDILYCSPASLQLTGYKPEQFISSPSLVQDIIHPDDLELYLDHIRTVENTYFFHPSFEFRIVMKCGNIRWIERNTSSITGMNNQFMGTLVSNRDITQRKEMEKRLNSQNIENDTKIERIRKMEDRILEKNSLLLTTLRELRVCEQKFQTLLYESNKGIVIFQSGTIIECNNAFLNIFGYLPDEKKTITLDALIPYFVFNPDVERTFDYENSGKGENSSFECDYLRKNGTFFSAKVWMKRIQFPGSNLLMMHIEELKFSQ</sequence>
<evidence type="ECO:0000256" key="3">
    <source>
        <dbReference type="ARBA" id="ARBA00022553"/>
    </source>
</evidence>
<accession>A0A2V2NH52</accession>
<dbReference type="GO" id="GO:0004673">
    <property type="term" value="F:protein histidine kinase activity"/>
    <property type="evidence" value="ECO:0007669"/>
    <property type="project" value="UniProtKB-EC"/>
</dbReference>
<dbReference type="Pfam" id="PF00072">
    <property type="entry name" value="Response_reg"/>
    <property type="match status" value="1"/>
</dbReference>
<evidence type="ECO:0000259" key="9">
    <source>
        <dbReference type="PROSITE" id="PS50112"/>
    </source>
</evidence>
<dbReference type="PROSITE" id="PS50110">
    <property type="entry name" value="RESPONSE_REGULATORY"/>
    <property type="match status" value="1"/>
</dbReference>
<proteinExistence type="predicted"/>
<evidence type="ECO:0000313" key="12">
    <source>
        <dbReference type="Proteomes" id="UP000245934"/>
    </source>
</evidence>
<evidence type="ECO:0000256" key="4">
    <source>
        <dbReference type="ARBA" id="ARBA00022679"/>
    </source>
</evidence>
<dbReference type="Pfam" id="PF13426">
    <property type="entry name" value="PAS_9"/>
    <property type="match status" value="1"/>
</dbReference>
<evidence type="ECO:0000256" key="1">
    <source>
        <dbReference type="ARBA" id="ARBA00000085"/>
    </source>
</evidence>
<dbReference type="InterPro" id="IPR001789">
    <property type="entry name" value="Sig_transdc_resp-reg_receiver"/>
</dbReference>
<dbReference type="SUPFAM" id="SSF55785">
    <property type="entry name" value="PYP-like sensor domain (PAS domain)"/>
    <property type="match status" value="3"/>
</dbReference>
<dbReference type="SUPFAM" id="SSF52172">
    <property type="entry name" value="CheY-like"/>
    <property type="match status" value="1"/>
</dbReference>
<dbReference type="NCBIfam" id="TIGR00229">
    <property type="entry name" value="sensory_box"/>
    <property type="match status" value="2"/>
</dbReference>
<dbReference type="GO" id="GO:0000160">
    <property type="term" value="P:phosphorelay signal transduction system"/>
    <property type="evidence" value="ECO:0007669"/>
    <property type="project" value="InterPro"/>
</dbReference>